<dbReference type="PANTHER" id="PTHR47968">
    <property type="entry name" value="CENTROMERE PROTEIN E"/>
    <property type="match status" value="1"/>
</dbReference>
<dbReference type="InterPro" id="IPR001752">
    <property type="entry name" value="Kinesin_motor_dom"/>
</dbReference>
<dbReference type="PANTHER" id="PTHR47968:SF67">
    <property type="entry name" value="KINESIN MOTOR DOMAIN-CONTAINING PROTEIN"/>
    <property type="match status" value="1"/>
</dbReference>
<dbReference type="PROSITE" id="PS00411">
    <property type="entry name" value="KINESIN_MOTOR_1"/>
    <property type="match status" value="1"/>
</dbReference>
<keyword evidence="2 5" id="KW-0547">Nucleotide-binding</keyword>
<dbReference type="InterPro" id="IPR027640">
    <property type="entry name" value="Kinesin-like_fam"/>
</dbReference>
<protein>
    <recommendedName>
        <fullName evidence="6">Kinesin-like protein</fullName>
    </recommendedName>
</protein>
<dbReference type="Gene3D" id="3.40.850.10">
    <property type="entry name" value="Kinesin motor domain"/>
    <property type="match status" value="1"/>
</dbReference>
<comment type="similarity">
    <text evidence="5 6">Belongs to the TRAFAC class myosin-kinesin ATPase superfamily. Kinesin family.</text>
</comment>
<proteinExistence type="inferred from homology"/>
<evidence type="ECO:0000259" key="8">
    <source>
        <dbReference type="PROSITE" id="PS50067"/>
    </source>
</evidence>
<evidence type="ECO:0000256" key="2">
    <source>
        <dbReference type="ARBA" id="ARBA00022741"/>
    </source>
</evidence>
<comment type="subcellular location">
    <subcellularLocation>
        <location evidence="1">Cytoplasm</location>
        <location evidence="1">Cytoskeleton</location>
    </subcellularLocation>
</comment>
<feature type="compositionally biased region" description="Polar residues" evidence="7">
    <location>
        <begin position="573"/>
        <end position="584"/>
    </location>
</feature>
<dbReference type="InterPro" id="IPR036961">
    <property type="entry name" value="Kinesin_motor_dom_sf"/>
</dbReference>
<dbReference type="Ensembl" id="ENSSRHT00000031155.1">
    <property type="protein sequence ID" value="ENSSRHP00000030266.1"/>
    <property type="gene ID" value="ENSSRHG00000015709.1"/>
</dbReference>
<evidence type="ECO:0000256" key="3">
    <source>
        <dbReference type="ARBA" id="ARBA00022840"/>
    </source>
</evidence>
<dbReference type="InterPro" id="IPR056524">
    <property type="entry name" value="KIF6/9_C"/>
</dbReference>
<dbReference type="SMART" id="SM00129">
    <property type="entry name" value="KISc"/>
    <property type="match status" value="1"/>
</dbReference>
<evidence type="ECO:0000256" key="4">
    <source>
        <dbReference type="ARBA" id="ARBA00023212"/>
    </source>
</evidence>
<evidence type="ECO:0000313" key="10">
    <source>
        <dbReference type="Proteomes" id="UP000472270"/>
    </source>
</evidence>
<dbReference type="GO" id="GO:0005874">
    <property type="term" value="C:microtubule"/>
    <property type="evidence" value="ECO:0007669"/>
    <property type="project" value="UniProtKB-KW"/>
</dbReference>
<dbReference type="PRINTS" id="PR00380">
    <property type="entry name" value="KINESINHEAVY"/>
</dbReference>
<evidence type="ECO:0000256" key="1">
    <source>
        <dbReference type="ARBA" id="ARBA00004245"/>
    </source>
</evidence>
<reference evidence="9" key="1">
    <citation type="submission" date="2025-08" db="UniProtKB">
        <authorList>
            <consortium name="Ensembl"/>
        </authorList>
    </citation>
    <scope>IDENTIFICATION</scope>
</reference>
<feature type="region of interest" description="Disordered" evidence="7">
    <location>
        <begin position="571"/>
        <end position="592"/>
    </location>
</feature>
<dbReference type="GO" id="GO:0008017">
    <property type="term" value="F:microtubule binding"/>
    <property type="evidence" value="ECO:0007669"/>
    <property type="project" value="InterPro"/>
</dbReference>
<dbReference type="AlphaFoldDB" id="A0A673HRI9"/>
<dbReference type="GO" id="GO:0003777">
    <property type="term" value="F:microtubule motor activity"/>
    <property type="evidence" value="ECO:0007669"/>
    <property type="project" value="InterPro"/>
</dbReference>
<accession>A0A673HRI9</accession>
<evidence type="ECO:0000256" key="5">
    <source>
        <dbReference type="PROSITE-ProRule" id="PRU00283"/>
    </source>
</evidence>
<dbReference type="PROSITE" id="PS50067">
    <property type="entry name" value="KINESIN_MOTOR_2"/>
    <property type="match status" value="1"/>
</dbReference>
<keyword evidence="6" id="KW-0493">Microtubule</keyword>
<dbReference type="GO" id="GO:0048731">
    <property type="term" value="P:system development"/>
    <property type="evidence" value="ECO:0007669"/>
    <property type="project" value="UniProtKB-ARBA"/>
</dbReference>
<reference evidence="9" key="2">
    <citation type="submission" date="2025-09" db="UniProtKB">
        <authorList>
            <consortium name="Ensembl"/>
        </authorList>
    </citation>
    <scope>IDENTIFICATION</scope>
</reference>
<dbReference type="Pfam" id="PF00225">
    <property type="entry name" value="Kinesin"/>
    <property type="match status" value="1"/>
</dbReference>
<dbReference type="InterPro" id="IPR027417">
    <property type="entry name" value="P-loop_NTPase"/>
</dbReference>
<keyword evidence="3 5" id="KW-0067">ATP-binding</keyword>
<evidence type="ECO:0000256" key="6">
    <source>
        <dbReference type="RuleBase" id="RU000394"/>
    </source>
</evidence>
<organism evidence="9 10">
    <name type="scientific">Sinocyclocheilus rhinocerous</name>
    <dbReference type="NCBI Taxonomy" id="307959"/>
    <lineage>
        <taxon>Eukaryota</taxon>
        <taxon>Metazoa</taxon>
        <taxon>Chordata</taxon>
        <taxon>Craniata</taxon>
        <taxon>Vertebrata</taxon>
        <taxon>Euteleostomi</taxon>
        <taxon>Actinopterygii</taxon>
        <taxon>Neopterygii</taxon>
        <taxon>Teleostei</taxon>
        <taxon>Ostariophysi</taxon>
        <taxon>Cypriniformes</taxon>
        <taxon>Cyprinidae</taxon>
        <taxon>Cyprininae</taxon>
        <taxon>Sinocyclocheilus</taxon>
    </lineage>
</organism>
<keyword evidence="4" id="KW-0206">Cytoskeleton</keyword>
<name>A0A673HRI9_9TELE</name>
<keyword evidence="4" id="KW-0963">Cytoplasm</keyword>
<keyword evidence="10" id="KW-1185">Reference proteome</keyword>
<dbReference type="GO" id="GO:0007018">
    <property type="term" value="P:microtubule-based movement"/>
    <property type="evidence" value="ECO:0007669"/>
    <property type="project" value="InterPro"/>
</dbReference>
<keyword evidence="5 6" id="KW-0505">Motor protein</keyword>
<dbReference type="SUPFAM" id="SSF52540">
    <property type="entry name" value="P-loop containing nucleoside triphosphate hydrolases"/>
    <property type="match status" value="1"/>
</dbReference>
<gene>
    <name evidence="9" type="primary">kif6</name>
</gene>
<dbReference type="Proteomes" id="UP000472270">
    <property type="component" value="Unassembled WGS sequence"/>
</dbReference>
<feature type="binding site" evidence="5">
    <location>
        <begin position="94"/>
        <end position="101"/>
    </location>
    <ligand>
        <name>ATP</name>
        <dbReference type="ChEBI" id="CHEBI:30616"/>
    </ligand>
</feature>
<evidence type="ECO:0000256" key="7">
    <source>
        <dbReference type="SAM" id="MobiDB-lite"/>
    </source>
</evidence>
<evidence type="ECO:0000313" key="9">
    <source>
        <dbReference type="Ensembl" id="ENSSRHP00000030266.1"/>
    </source>
</evidence>
<feature type="domain" description="Kinesin motor" evidence="8">
    <location>
        <begin position="5"/>
        <end position="340"/>
    </location>
</feature>
<dbReference type="GO" id="GO:0005524">
    <property type="term" value="F:ATP binding"/>
    <property type="evidence" value="ECO:0007669"/>
    <property type="project" value="UniProtKB-UniRule"/>
</dbReference>
<dbReference type="Pfam" id="PF23735">
    <property type="entry name" value="KIF9"/>
    <property type="match status" value="1"/>
</dbReference>
<sequence>MVKQTIQIFARVKPTKNQTAEYFVDCEEQGGSLEFVVPRDLADGVINNKRENYKFRFQNVFDQTANQEEIFEAIAKPVADNVLAGYNGTIFAYGQTGSGKTFTITGGAEHYNDRGIIPRTLSYLYQHFSKDSSMIYTTHISYLEIYNETGYDLLNPQHEASRLEDLPKVTIMEDPDQNIHLKNLSLQQSANEEEALDLLFLGDTNRMIAETPMNQASTRSHCIFTIHLCSKELGSAMVRCSKLHLVDLAGSERVGKTGVGGQILTEAKYINLSLHYLEQVIIALSEKNRSHIPYRNSMMTSVLRDSLGGNCMTTMIAAVSVERRNTGFLSLQVRVREGSCAQNGSNGSTPLMGVSDEEQRKSYAEVQKLRDMLTHRDNEISILVNMLKKEKKKVQDVSSQLALLYPLTNKSSTSPTTKQVEESAKYDPSNDYTHVQHLMTRKRVLELSVGQQEAFEVFLRDHEDRLSIENNRAVLQQRSVCATVLLLKLVLLLFNEMFTGNLTASESDSVEERILNQIEEEKKNYKIKSGCLKGLKTEIEHLQLLHEKLKVKLQKDFENWWTQEGARLKGHSAENTGSSQSHVSPLSCMLTR</sequence>
<dbReference type="InterPro" id="IPR019821">
    <property type="entry name" value="Kinesin_motor_CS"/>
</dbReference>